<keyword evidence="1" id="KW-0732">Signal</keyword>
<evidence type="ECO:0000256" key="1">
    <source>
        <dbReference type="SAM" id="SignalP"/>
    </source>
</evidence>
<accession>A0ABQ5LRL5</accession>
<dbReference type="EMBL" id="BROH01000001">
    <property type="protein sequence ID" value="GKY86916.1"/>
    <property type="molecule type" value="Genomic_DNA"/>
</dbReference>
<keyword evidence="3" id="KW-1185">Reference proteome</keyword>
<protein>
    <recommendedName>
        <fullName evidence="4">YbjN domain-containing protein</fullName>
    </recommendedName>
</protein>
<organism evidence="2 3">
    <name type="scientific">Sinisalibacter aestuarii</name>
    <dbReference type="NCBI Taxonomy" id="2949426"/>
    <lineage>
        <taxon>Bacteria</taxon>
        <taxon>Pseudomonadati</taxon>
        <taxon>Pseudomonadota</taxon>
        <taxon>Alphaproteobacteria</taxon>
        <taxon>Rhodobacterales</taxon>
        <taxon>Roseobacteraceae</taxon>
        <taxon>Sinisalibacter</taxon>
    </lineage>
</organism>
<proteinExistence type="predicted"/>
<sequence length="161" mass="18226">MMNRVGLKPVLAGAALAATLAGGARADTLRASDPQSFIDFFFDAGYPAQLSEDGVGDPFIEFRYNGVIMPLWFYDCVDNANCQSVQFYFAYSLEEPTSYEALNAWNGEERRYTRAYRVDDGVVRLEMDVFTGVDGMSPVDFESLMDLWLDRLTEFEEFIGW</sequence>
<dbReference type="InterPro" id="IPR019660">
    <property type="entry name" value="Put_sensory_transdc_reg_YbjN"/>
</dbReference>
<feature type="signal peptide" evidence="1">
    <location>
        <begin position="1"/>
        <end position="26"/>
    </location>
</feature>
<evidence type="ECO:0000313" key="2">
    <source>
        <dbReference type="EMBL" id="GKY86916.1"/>
    </source>
</evidence>
<reference evidence="2" key="1">
    <citation type="journal article" date="2023" name="Int. J. Syst. Evol. Microbiol.">
        <title>Sinisalibacter aestuarii sp. nov., isolated from estuarine sediment of the Arakawa River.</title>
        <authorList>
            <person name="Arafat S.T."/>
            <person name="Hirano S."/>
            <person name="Sato A."/>
            <person name="Takeuchi K."/>
            <person name="Yasuda T."/>
            <person name="Terahara T."/>
            <person name="Hamada M."/>
            <person name="Kobayashi T."/>
        </authorList>
    </citation>
    <scope>NUCLEOTIDE SEQUENCE</scope>
    <source>
        <strain evidence="2">B-399</strain>
    </source>
</reference>
<evidence type="ECO:0008006" key="4">
    <source>
        <dbReference type="Google" id="ProtNLM"/>
    </source>
</evidence>
<dbReference type="CDD" id="cd17511">
    <property type="entry name" value="YbjN_AmyR-like"/>
    <property type="match status" value="1"/>
</dbReference>
<dbReference type="Proteomes" id="UP001144205">
    <property type="component" value="Unassembled WGS sequence"/>
</dbReference>
<comment type="caution">
    <text evidence="2">The sequence shown here is derived from an EMBL/GenBank/DDBJ whole genome shotgun (WGS) entry which is preliminary data.</text>
</comment>
<feature type="chain" id="PRO_5046889414" description="YbjN domain-containing protein" evidence="1">
    <location>
        <begin position="27"/>
        <end position="161"/>
    </location>
</feature>
<dbReference type="Pfam" id="PF10722">
    <property type="entry name" value="YbjN"/>
    <property type="match status" value="1"/>
</dbReference>
<dbReference type="RefSeq" id="WP_281840858.1">
    <property type="nucleotide sequence ID" value="NZ_BROH01000001.1"/>
</dbReference>
<name>A0ABQ5LRL5_9RHOB</name>
<gene>
    <name evidence="2" type="ORF">STA1M1_07850</name>
</gene>
<evidence type="ECO:0000313" key="3">
    <source>
        <dbReference type="Proteomes" id="UP001144205"/>
    </source>
</evidence>